<dbReference type="GO" id="GO:0005634">
    <property type="term" value="C:nucleus"/>
    <property type="evidence" value="ECO:0007669"/>
    <property type="project" value="TreeGrafter"/>
</dbReference>
<dbReference type="PANTHER" id="PTHR13309:SF0">
    <property type="entry name" value="FMR1-INTERACTING PROTEIN NUFIP1"/>
    <property type="match status" value="1"/>
</dbReference>
<dbReference type="InterPro" id="IPR039136">
    <property type="entry name" value="NUFIP1-like"/>
</dbReference>
<dbReference type="EMBL" id="LT671826">
    <property type="protein sequence ID" value="SHO79457.1"/>
    <property type="molecule type" value="Genomic_DNA"/>
</dbReference>
<feature type="domain" description="FMR1-interacting protein 1 conserved" evidence="2">
    <location>
        <begin position="165"/>
        <end position="202"/>
    </location>
</feature>
<accession>A0A1M8AAV2</accession>
<sequence>MADGPPAPARKPKKVPRYDEYGNYLGDVREDELQAIEAAAAKQRSPPPPVAPADAPSLFPPNGAARPAPMAAPKPTRRPVPRPSGPLYYCGLDTTLLSQPSRCTFAATSELELMLHRADRHLVYPPGGMDELRRRDPMRIAEEREHLARQRKGNARAADGPSDSTILGLNIKLDTPELIEEWIRQRKKRFPTAALIEQKQARIRLRELPRSNAQVPRAPSSTNEASGDPSFQAAGPPSTSASDASLDAKRAPANQSHAPDTSSGSSDSDTDSDSSSESSNSDMDPVRDAVSSKLDPSDPPASEERNSARTPQHPSSKRASTDGETSLRPKRRAVPRRAAPNPFEVPDLLRQLLEREILQHVDALAQWLDFVLDNNFLASLERHRGEAAAQRARRARVTDLSAELAAPVPGTGTASTAALPPVASPPLRALDELLWPDEPDPLIYLDPLRAADPKPLRLSELETLAMDPTLRAILQPTSSLHPRGEDNHALRRALETWRALPTSRHREAALQLILGVGADSPVHAHEAYAPAYQRVRGAPRGTHMQQGRVIGETELFRLGLRVSPVEVREIQHMAERVAAVTARLEYETL</sequence>
<feature type="compositionally biased region" description="Polar residues" evidence="1">
    <location>
        <begin position="308"/>
        <end position="318"/>
    </location>
</feature>
<reference evidence="4" key="1">
    <citation type="journal article" date="2017" name="Nucleic Acids Res.">
        <title>Proteogenomics produces comprehensive and highly accurate protein-coding gene annotation in a complete genome assembly of Malassezia sympodialis.</title>
        <authorList>
            <person name="Zhu Y."/>
            <person name="Engstroem P.G."/>
            <person name="Tellgren-Roth C."/>
            <person name="Baudo C.D."/>
            <person name="Kennell J.C."/>
            <person name="Sun S."/>
            <person name="Billmyre R.B."/>
            <person name="Schroeder M.S."/>
            <person name="Andersson A."/>
            <person name="Holm T."/>
            <person name="Sigurgeirsson B."/>
            <person name="Wu G."/>
            <person name="Sankaranarayanan S.R."/>
            <person name="Siddharthan R."/>
            <person name="Sanyal K."/>
            <person name="Lundeberg J."/>
            <person name="Nystedt B."/>
            <person name="Boekhout T."/>
            <person name="Dawson T.L. Jr."/>
            <person name="Heitman J."/>
            <person name="Scheynius A."/>
            <person name="Lehtioe J."/>
        </authorList>
    </citation>
    <scope>NUCLEOTIDE SEQUENCE [LARGE SCALE GENOMIC DNA]</scope>
    <source>
        <strain evidence="4">ATCC 42132</strain>
    </source>
</reference>
<protein>
    <recommendedName>
        <fullName evidence="2">FMR1-interacting protein 1 conserved domain-containing protein</fullName>
    </recommendedName>
</protein>
<feature type="region of interest" description="Disordered" evidence="1">
    <location>
        <begin position="1"/>
        <end position="23"/>
    </location>
</feature>
<dbReference type="AlphaFoldDB" id="A0A1M8AAV2"/>
<evidence type="ECO:0000259" key="2">
    <source>
        <dbReference type="Pfam" id="PF10453"/>
    </source>
</evidence>
<dbReference type="GO" id="GO:0000492">
    <property type="term" value="P:box C/D snoRNP assembly"/>
    <property type="evidence" value="ECO:0007669"/>
    <property type="project" value="TreeGrafter"/>
</dbReference>
<dbReference type="Pfam" id="PF10453">
    <property type="entry name" value="NUFIP1"/>
    <property type="match status" value="1"/>
</dbReference>
<evidence type="ECO:0000313" key="3">
    <source>
        <dbReference type="EMBL" id="SHO79457.1"/>
    </source>
</evidence>
<dbReference type="InterPro" id="IPR019496">
    <property type="entry name" value="NUFIP1_cons_dom"/>
</dbReference>
<dbReference type="OrthoDB" id="18412at2759"/>
<feature type="compositionally biased region" description="Low complexity" evidence="1">
    <location>
        <begin position="52"/>
        <end position="74"/>
    </location>
</feature>
<feature type="region of interest" description="Disordered" evidence="1">
    <location>
        <begin position="207"/>
        <end position="339"/>
    </location>
</feature>
<dbReference type="Proteomes" id="UP000186303">
    <property type="component" value="Chromosome 6"/>
</dbReference>
<name>A0A1M8AAV2_MALS4</name>
<dbReference type="GO" id="GO:0003723">
    <property type="term" value="F:RNA binding"/>
    <property type="evidence" value="ECO:0007669"/>
    <property type="project" value="InterPro"/>
</dbReference>
<dbReference type="STRING" id="1230383.A0A1M8AAV2"/>
<dbReference type="PANTHER" id="PTHR13309">
    <property type="entry name" value="NUCLEAR FRAGILE X MENTAL RETARDATION PROTEIN INTERACTING PROTEIN 1"/>
    <property type="match status" value="1"/>
</dbReference>
<feature type="compositionally biased region" description="Polar residues" evidence="1">
    <location>
        <begin position="211"/>
        <end position="225"/>
    </location>
</feature>
<keyword evidence="4" id="KW-1185">Reference proteome</keyword>
<evidence type="ECO:0000313" key="4">
    <source>
        <dbReference type="Proteomes" id="UP000186303"/>
    </source>
</evidence>
<gene>
    <name evidence="3" type="ORF">MSYG_3806</name>
</gene>
<organism evidence="3 4">
    <name type="scientific">Malassezia sympodialis (strain ATCC 42132)</name>
    <name type="common">Atopic eczema-associated yeast</name>
    <dbReference type="NCBI Taxonomy" id="1230383"/>
    <lineage>
        <taxon>Eukaryota</taxon>
        <taxon>Fungi</taxon>
        <taxon>Dikarya</taxon>
        <taxon>Basidiomycota</taxon>
        <taxon>Ustilaginomycotina</taxon>
        <taxon>Malasseziomycetes</taxon>
        <taxon>Malasseziales</taxon>
        <taxon>Malasseziaceae</taxon>
        <taxon>Malassezia</taxon>
    </lineage>
</organism>
<evidence type="ECO:0000256" key="1">
    <source>
        <dbReference type="SAM" id="MobiDB-lite"/>
    </source>
</evidence>
<feature type="region of interest" description="Disordered" evidence="1">
    <location>
        <begin position="35"/>
        <end position="82"/>
    </location>
</feature>
<proteinExistence type="predicted"/>
<feature type="region of interest" description="Disordered" evidence="1">
    <location>
        <begin position="146"/>
        <end position="167"/>
    </location>
</feature>
<dbReference type="OMA" id="EWINQRK"/>
<dbReference type="VEuPathDB" id="FungiDB:MSYG_3806"/>